<dbReference type="RefSeq" id="WP_183403773.1">
    <property type="nucleotide sequence ID" value="NZ_JACHGG010000003.1"/>
</dbReference>
<dbReference type="EMBL" id="JACHGG010000003">
    <property type="protein sequence ID" value="MBB6059792.1"/>
    <property type="molecule type" value="Genomic_DNA"/>
</dbReference>
<comment type="caution">
    <text evidence="1">The sequence shown here is derived from an EMBL/GenBank/DDBJ whole genome shotgun (WGS) entry which is preliminary data.</text>
</comment>
<proteinExistence type="predicted"/>
<dbReference type="AlphaFoldDB" id="A0A7W9T1B6"/>
<accession>A0A7W9T1B6</accession>
<keyword evidence="2" id="KW-1185">Reference proteome</keyword>
<evidence type="ECO:0000313" key="2">
    <source>
        <dbReference type="Proteomes" id="UP000532746"/>
    </source>
</evidence>
<protein>
    <recommendedName>
        <fullName evidence="3">STAS/SEC14 domain-containing protein</fullName>
    </recommendedName>
</protein>
<reference evidence="1 2" key="1">
    <citation type="submission" date="2020-08" db="EMBL/GenBank/DDBJ databases">
        <title>Genomic Encyclopedia of Type Strains, Phase IV (KMG-IV): sequencing the most valuable type-strain genomes for metagenomic binning, comparative biology and taxonomic classification.</title>
        <authorList>
            <person name="Goeker M."/>
        </authorList>
    </citation>
    <scope>NUCLEOTIDE SEQUENCE [LARGE SCALE GENOMIC DNA]</scope>
    <source>
        <strain evidence="1 2">DSM 26718</strain>
    </source>
</reference>
<gene>
    <name evidence="1" type="ORF">HNQ93_002652</name>
</gene>
<sequence>MRTELTNGFGKVYFTTEYDTASRWVYNNWIGYQTYVGVLAGADACLHPLRENACPYLLNDNRQVLGPWDHAVEWIATDWAPRASSQGLTHFAHVVSSESLAAQSAQSMFLGIGGRLHMRMFSRLDEAQQWLREAQQHSVGR</sequence>
<evidence type="ECO:0000313" key="1">
    <source>
        <dbReference type="EMBL" id="MBB6059792.1"/>
    </source>
</evidence>
<organism evidence="1 2">
    <name type="scientific">Hymenobacter luteus</name>
    <dbReference type="NCBI Taxonomy" id="1411122"/>
    <lineage>
        <taxon>Bacteria</taxon>
        <taxon>Pseudomonadati</taxon>
        <taxon>Bacteroidota</taxon>
        <taxon>Cytophagia</taxon>
        <taxon>Cytophagales</taxon>
        <taxon>Hymenobacteraceae</taxon>
        <taxon>Hymenobacter</taxon>
    </lineage>
</organism>
<dbReference type="Proteomes" id="UP000532746">
    <property type="component" value="Unassembled WGS sequence"/>
</dbReference>
<evidence type="ECO:0008006" key="3">
    <source>
        <dbReference type="Google" id="ProtNLM"/>
    </source>
</evidence>
<name>A0A7W9T1B6_9BACT</name>